<accession>A0A9N9DCB2</accession>
<sequence length="78" mass="9350">MGDTPELTKLMGLIRHNSYQDCRYCNLRDVYINHIYYPTTPSKNLNSARYQASNLPNRTYEEWRRRLKIIQKAKLGKE</sequence>
<keyword evidence="2" id="KW-1185">Reference proteome</keyword>
<proteinExistence type="predicted"/>
<dbReference type="EMBL" id="CAJVQA010006080">
    <property type="protein sequence ID" value="CAG8633806.1"/>
    <property type="molecule type" value="Genomic_DNA"/>
</dbReference>
<comment type="caution">
    <text evidence="1">The sequence shown here is derived from an EMBL/GenBank/DDBJ whole genome shotgun (WGS) entry which is preliminary data.</text>
</comment>
<dbReference type="Proteomes" id="UP000789759">
    <property type="component" value="Unassembled WGS sequence"/>
</dbReference>
<dbReference type="AlphaFoldDB" id="A0A9N9DCB2"/>
<evidence type="ECO:0000313" key="1">
    <source>
        <dbReference type="EMBL" id="CAG8633806.1"/>
    </source>
</evidence>
<evidence type="ECO:0000313" key="2">
    <source>
        <dbReference type="Proteomes" id="UP000789759"/>
    </source>
</evidence>
<name>A0A9N9DCB2_9GLOM</name>
<gene>
    <name evidence="1" type="ORF">CPELLU_LOCUS8522</name>
</gene>
<protein>
    <submittedName>
        <fullName evidence="1">12422_t:CDS:1</fullName>
    </submittedName>
</protein>
<reference evidence="1" key="1">
    <citation type="submission" date="2021-06" db="EMBL/GenBank/DDBJ databases">
        <authorList>
            <person name="Kallberg Y."/>
            <person name="Tangrot J."/>
            <person name="Rosling A."/>
        </authorList>
    </citation>
    <scope>NUCLEOTIDE SEQUENCE</scope>
    <source>
        <strain evidence="1">FL966</strain>
    </source>
</reference>
<dbReference type="OrthoDB" id="2409473at2759"/>
<organism evidence="1 2">
    <name type="scientific">Cetraspora pellucida</name>
    <dbReference type="NCBI Taxonomy" id="1433469"/>
    <lineage>
        <taxon>Eukaryota</taxon>
        <taxon>Fungi</taxon>
        <taxon>Fungi incertae sedis</taxon>
        <taxon>Mucoromycota</taxon>
        <taxon>Glomeromycotina</taxon>
        <taxon>Glomeromycetes</taxon>
        <taxon>Diversisporales</taxon>
        <taxon>Gigasporaceae</taxon>
        <taxon>Cetraspora</taxon>
    </lineage>
</organism>